<proteinExistence type="predicted"/>
<evidence type="ECO:0000313" key="4">
    <source>
        <dbReference type="Ensembl" id="ENSACOP00000021012.1"/>
    </source>
</evidence>
<dbReference type="PANTHER" id="PTHR33963:SF2">
    <property type="entry name" value="MKRN2 OPPOSITE STRAND PROTEIN"/>
    <property type="match status" value="1"/>
</dbReference>
<feature type="region of interest" description="Disordered" evidence="1">
    <location>
        <begin position="160"/>
        <end position="197"/>
    </location>
</feature>
<feature type="domain" description="MKRN2 opposite strand protein-like N-terminal" evidence="3">
    <location>
        <begin position="228"/>
        <end position="254"/>
    </location>
</feature>
<dbReference type="PANTHER" id="PTHR33963">
    <property type="entry name" value="MKRN2 OPPOSITE STRAND PROTEIN"/>
    <property type="match status" value="1"/>
</dbReference>
<evidence type="ECO:0000259" key="2">
    <source>
        <dbReference type="Pfam" id="PF16044"/>
    </source>
</evidence>
<protein>
    <recommendedName>
        <fullName evidence="6">MKRN2 opposite strand protein</fullName>
    </recommendedName>
</protein>
<dbReference type="Ensembl" id="ENSACOT00000021767.1">
    <property type="protein sequence ID" value="ENSACOP00000021012.1"/>
    <property type="gene ID" value="ENSACOG00000014441.1"/>
</dbReference>
<sequence>THRPIPLAALLSLCLPGFQTPCALLSQPLPPHRGRRALPAAGSIGALPLLVVLADGGGLAGGQVVRERALAALAAHPLHVVPAGSGGQRGAGDPQTRSGPRARGHRGSARTRTSLWSGARSPGAAGPAEGGRPGGLRGPRGGAHLHVTCFVLILPRRPPRSVPFRSAGAEGRRKGGAESPRRGRGLPPGRYSAAHHTTEAWRARAPLGRTIERRRAGRSGAMAEAAAILRVVHCGSAIFCRRAPPSCPACGRPLPGGLRGAPLRVPDPFRSGHRDPRSFVLRPAAPGGGFRGYAGNSDLHVGITNSNGVVYNYDEEGIHRDETGWEQCISIPLVQPDMFELLEQWDKLLEEFSVREAWLPHRYDAKAHNCYTYALAFINSILTTLGKQQMSKSEFTEKFVIPHTKRASKYLTLHQELTAKEFYIVPLPEQEKQCSE</sequence>
<reference evidence="4" key="1">
    <citation type="submission" date="2025-08" db="UniProtKB">
        <authorList>
            <consortium name="Ensembl"/>
        </authorList>
    </citation>
    <scope>IDENTIFICATION</scope>
</reference>
<reference evidence="4" key="2">
    <citation type="submission" date="2025-09" db="UniProtKB">
        <authorList>
            <consortium name="Ensembl"/>
        </authorList>
    </citation>
    <scope>IDENTIFICATION</scope>
</reference>
<dbReference type="Proteomes" id="UP000694522">
    <property type="component" value="Unplaced"/>
</dbReference>
<dbReference type="Pfam" id="PF16044">
    <property type="entry name" value="DUF4796_C"/>
    <property type="match status" value="1"/>
</dbReference>
<evidence type="ECO:0000313" key="5">
    <source>
        <dbReference type="Proteomes" id="UP000694522"/>
    </source>
</evidence>
<evidence type="ECO:0008006" key="6">
    <source>
        <dbReference type="Google" id="ProtNLM"/>
    </source>
</evidence>
<feature type="compositionally biased region" description="Basic residues" evidence="1">
    <location>
        <begin position="100"/>
        <end position="109"/>
    </location>
</feature>
<feature type="region of interest" description="Disordered" evidence="1">
    <location>
        <begin position="81"/>
        <end position="140"/>
    </location>
</feature>
<evidence type="ECO:0000259" key="3">
    <source>
        <dbReference type="Pfam" id="PF22795"/>
    </source>
</evidence>
<accession>A0A8B9G7Y6</accession>
<dbReference type="InterPro" id="IPR053921">
    <property type="entry name" value="MKRN2OS-like_C"/>
</dbReference>
<organism evidence="4 5">
    <name type="scientific">Amazona collaria</name>
    <name type="common">yellow-billed parrot</name>
    <dbReference type="NCBI Taxonomy" id="241587"/>
    <lineage>
        <taxon>Eukaryota</taxon>
        <taxon>Metazoa</taxon>
        <taxon>Chordata</taxon>
        <taxon>Craniata</taxon>
        <taxon>Vertebrata</taxon>
        <taxon>Euteleostomi</taxon>
        <taxon>Archelosauria</taxon>
        <taxon>Archosauria</taxon>
        <taxon>Dinosauria</taxon>
        <taxon>Saurischia</taxon>
        <taxon>Theropoda</taxon>
        <taxon>Coelurosauria</taxon>
        <taxon>Aves</taxon>
        <taxon>Neognathae</taxon>
        <taxon>Neoaves</taxon>
        <taxon>Telluraves</taxon>
        <taxon>Australaves</taxon>
        <taxon>Psittaciformes</taxon>
        <taxon>Psittacidae</taxon>
        <taxon>Amazona</taxon>
    </lineage>
</organism>
<dbReference type="Pfam" id="PF22795">
    <property type="entry name" value="DUF4796_N"/>
    <property type="match status" value="1"/>
</dbReference>
<feature type="compositionally biased region" description="Gly residues" evidence="1">
    <location>
        <begin position="128"/>
        <end position="140"/>
    </location>
</feature>
<name>A0A8B9G7Y6_9PSIT</name>
<feature type="compositionally biased region" description="Low complexity" evidence="1">
    <location>
        <begin position="118"/>
        <end position="127"/>
    </location>
</feature>
<keyword evidence="5" id="KW-1185">Reference proteome</keyword>
<feature type="compositionally biased region" description="Basic and acidic residues" evidence="1">
    <location>
        <begin position="170"/>
        <end position="181"/>
    </location>
</feature>
<dbReference type="InterPro" id="IPR032016">
    <property type="entry name" value="MKRN2OS-like"/>
</dbReference>
<dbReference type="AlphaFoldDB" id="A0A8B9G7Y6"/>
<evidence type="ECO:0000256" key="1">
    <source>
        <dbReference type="SAM" id="MobiDB-lite"/>
    </source>
</evidence>
<dbReference type="InterPro" id="IPR053922">
    <property type="entry name" value="MKRN2OS-like_N"/>
</dbReference>
<feature type="domain" description="MKRN2 opposite strand protein-like C-terminal" evidence="2">
    <location>
        <begin position="262"/>
        <end position="417"/>
    </location>
</feature>